<protein>
    <submittedName>
        <fullName evidence="2">Pr6Pr family membrane protein</fullName>
    </submittedName>
</protein>
<organism evidence="2 3">
    <name type="scientific">Candidatus Limadaptatus stercoripullorum</name>
    <dbReference type="NCBI Taxonomy" id="2840846"/>
    <lineage>
        <taxon>Bacteria</taxon>
        <taxon>Bacillati</taxon>
        <taxon>Bacillota</taxon>
        <taxon>Clostridia</taxon>
        <taxon>Eubacteriales</taxon>
        <taxon>Candidatus Limadaptatus</taxon>
    </lineage>
</organism>
<dbReference type="Proteomes" id="UP000886857">
    <property type="component" value="Unassembled WGS sequence"/>
</dbReference>
<name>A0A9D1N9E5_9FIRM</name>
<evidence type="ECO:0000256" key="1">
    <source>
        <dbReference type="SAM" id="Phobius"/>
    </source>
</evidence>
<dbReference type="InterPro" id="IPR049713">
    <property type="entry name" value="Pr6Pr-like"/>
</dbReference>
<feature type="transmembrane region" description="Helical" evidence="1">
    <location>
        <begin position="137"/>
        <end position="158"/>
    </location>
</feature>
<dbReference type="NCBIfam" id="NF038065">
    <property type="entry name" value="Pr6Pr"/>
    <property type="match status" value="1"/>
</dbReference>
<feature type="transmembrane region" description="Helical" evidence="1">
    <location>
        <begin position="72"/>
        <end position="91"/>
    </location>
</feature>
<evidence type="ECO:0000313" key="3">
    <source>
        <dbReference type="Proteomes" id="UP000886857"/>
    </source>
</evidence>
<accession>A0A9D1N9E5</accession>
<proteinExistence type="predicted"/>
<reference evidence="2" key="2">
    <citation type="journal article" date="2021" name="PeerJ">
        <title>Extensive microbial diversity within the chicken gut microbiome revealed by metagenomics and culture.</title>
        <authorList>
            <person name="Gilroy R."/>
            <person name="Ravi A."/>
            <person name="Getino M."/>
            <person name="Pursley I."/>
            <person name="Horton D.L."/>
            <person name="Alikhan N.F."/>
            <person name="Baker D."/>
            <person name="Gharbi K."/>
            <person name="Hall N."/>
            <person name="Watson M."/>
            <person name="Adriaenssens E.M."/>
            <person name="Foster-Nyarko E."/>
            <person name="Jarju S."/>
            <person name="Secka A."/>
            <person name="Antonio M."/>
            <person name="Oren A."/>
            <person name="Chaudhuri R.R."/>
            <person name="La Ragione R."/>
            <person name="Hildebrand F."/>
            <person name="Pallen M.J."/>
        </authorList>
    </citation>
    <scope>NUCLEOTIDE SEQUENCE</scope>
    <source>
        <strain evidence="2">10406</strain>
    </source>
</reference>
<keyword evidence="1" id="KW-0472">Membrane</keyword>
<keyword evidence="1" id="KW-1133">Transmembrane helix</keyword>
<reference evidence="2" key="1">
    <citation type="submission" date="2020-10" db="EMBL/GenBank/DDBJ databases">
        <authorList>
            <person name="Gilroy R."/>
        </authorList>
    </citation>
    <scope>NUCLEOTIDE SEQUENCE</scope>
    <source>
        <strain evidence="2">10406</strain>
    </source>
</reference>
<dbReference type="EMBL" id="DVOE01000021">
    <property type="protein sequence ID" value="HIU98518.1"/>
    <property type="molecule type" value="Genomic_DNA"/>
</dbReference>
<evidence type="ECO:0000313" key="2">
    <source>
        <dbReference type="EMBL" id="HIU98518.1"/>
    </source>
</evidence>
<dbReference type="AlphaFoldDB" id="A0A9D1N9E5"/>
<feature type="transmembrane region" description="Helical" evidence="1">
    <location>
        <begin position="34"/>
        <end position="51"/>
    </location>
</feature>
<gene>
    <name evidence="2" type="ORF">IAC73_01575</name>
</gene>
<comment type="caution">
    <text evidence="2">The sequence shown here is derived from an EMBL/GenBank/DDBJ whole genome shotgun (WGS) entry which is preliminary data.</text>
</comment>
<keyword evidence="1" id="KW-0812">Transmembrane</keyword>
<feature type="transmembrane region" description="Helical" evidence="1">
    <location>
        <begin position="103"/>
        <end position="125"/>
    </location>
</feature>
<sequence>MLAMFAVLAVMTAVQIARDGAEGEVAHLNCSLELAVTFYITITFVVYWTLLSWQNFGMSGDTAAVEFTVSNYIVHGIVPIFAIVDWILFLPHGRVARSAPLKWLAYPIIYAIFIFIRAEVGGVLYGTSRYPYPFIDVDLIGGWVAAVVPVMAAAFYGLGRLYVLADMKIASRLSRSVPEYIRLER</sequence>